<dbReference type="Proteomes" id="UP000186112">
    <property type="component" value="Unassembled WGS sequence"/>
</dbReference>
<proteinExistence type="predicted"/>
<comment type="caution">
    <text evidence="2">The sequence shown here is derived from an EMBL/GenBank/DDBJ whole genome shotgun (WGS) entry which is preliminary data.</text>
</comment>
<dbReference type="EMBL" id="LTDM01000006">
    <property type="protein sequence ID" value="OLS03496.1"/>
    <property type="molecule type" value="Genomic_DNA"/>
</dbReference>
<evidence type="ECO:0000313" key="2">
    <source>
        <dbReference type="EMBL" id="OLS03496.1"/>
    </source>
</evidence>
<evidence type="ECO:0000313" key="3">
    <source>
        <dbReference type="Proteomes" id="UP000186112"/>
    </source>
</evidence>
<dbReference type="Pfam" id="PF06114">
    <property type="entry name" value="Peptidase_M78"/>
    <property type="match status" value="1"/>
</dbReference>
<name>A0A1U7M884_TISCR</name>
<dbReference type="Gene3D" id="1.10.10.2910">
    <property type="match status" value="1"/>
</dbReference>
<organism evidence="2 3">
    <name type="scientific">Tissierella creatinophila DSM 6911</name>
    <dbReference type="NCBI Taxonomy" id="1123403"/>
    <lineage>
        <taxon>Bacteria</taxon>
        <taxon>Bacillati</taxon>
        <taxon>Bacillota</taxon>
        <taxon>Tissierellia</taxon>
        <taxon>Tissierellales</taxon>
        <taxon>Tissierellaceae</taxon>
        <taxon>Tissierella</taxon>
    </lineage>
</organism>
<dbReference type="AlphaFoldDB" id="A0A1U7M884"/>
<sequence>MKNRYGLIYEDAMKLIKNHKTRDPELILKNRNVNLLPFTGETHALGMYVVIKRNRFVFYNPSIDDNFKRMMFAHELGHDLYHRAEAKEGLSEFTLFDVKSSLEYEANLFASHLLLDESEIIDYGKMGYDLDQIAQVMKVNINLLLFKFYGMNKLGYDFNLDQCLNRKFFKDIDGTK</sequence>
<dbReference type="InterPro" id="IPR010359">
    <property type="entry name" value="IrrE_HExxH"/>
</dbReference>
<gene>
    <name evidence="2" type="ORF">TICRE_04900</name>
</gene>
<feature type="domain" description="IrrE N-terminal-like" evidence="1">
    <location>
        <begin position="51"/>
        <end position="147"/>
    </location>
</feature>
<accession>A0A1U7M884</accession>
<reference evidence="2 3" key="1">
    <citation type="submission" date="2016-02" db="EMBL/GenBank/DDBJ databases">
        <title>Genome sequence of Tissierella creatinophila DSM 6911.</title>
        <authorList>
            <person name="Poehlein A."/>
            <person name="Daniel R."/>
        </authorList>
    </citation>
    <scope>NUCLEOTIDE SEQUENCE [LARGE SCALE GENOMIC DNA]</scope>
    <source>
        <strain evidence="2 3">DSM 6911</strain>
    </source>
</reference>
<dbReference type="OrthoDB" id="9816277at2"/>
<dbReference type="RefSeq" id="WP_075724768.1">
    <property type="nucleotide sequence ID" value="NZ_LTDM01000006.1"/>
</dbReference>
<protein>
    <recommendedName>
        <fullName evidence="1">IrrE N-terminal-like domain-containing protein</fullName>
    </recommendedName>
</protein>
<evidence type="ECO:0000259" key="1">
    <source>
        <dbReference type="Pfam" id="PF06114"/>
    </source>
</evidence>
<keyword evidence="3" id="KW-1185">Reference proteome</keyword>